<sequence length="172" mass="20155">MKLVNKTIDGDKESFNMLIQGRKEHIYKIAYSYVNNVDDALDIVQDVIYKALTSIESLKNPQYFNTWLTRITINCAINHLRKSKKIVYVDESNIKDIGIDSTNREEIMDLRRELQKLDVKYKTVIILKYFEDMTLNEISQVLDLPINTVKTHLYRALEKLKINLKEADLGEQ</sequence>
<dbReference type="EMBL" id="BAAACF010000001">
    <property type="protein sequence ID" value="GAA0719592.1"/>
    <property type="molecule type" value="Genomic_DNA"/>
</dbReference>
<dbReference type="CDD" id="cd06171">
    <property type="entry name" value="Sigma70_r4"/>
    <property type="match status" value="1"/>
</dbReference>
<name>A0ABN1IRG7_9CLOT</name>
<dbReference type="Pfam" id="PF08281">
    <property type="entry name" value="Sigma70_r4_2"/>
    <property type="match status" value="1"/>
</dbReference>
<keyword evidence="2" id="KW-0805">Transcription regulation</keyword>
<evidence type="ECO:0000256" key="4">
    <source>
        <dbReference type="ARBA" id="ARBA00023163"/>
    </source>
</evidence>
<dbReference type="PANTHER" id="PTHR43133:SF51">
    <property type="entry name" value="RNA POLYMERASE SIGMA FACTOR"/>
    <property type="match status" value="1"/>
</dbReference>
<evidence type="ECO:0000256" key="3">
    <source>
        <dbReference type="ARBA" id="ARBA00023082"/>
    </source>
</evidence>
<dbReference type="SUPFAM" id="SSF88659">
    <property type="entry name" value="Sigma3 and sigma4 domains of RNA polymerase sigma factors"/>
    <property type="match status" value="1"/>
</dbReference>
<feature type="domain" description="RNA polymerase sigma-70 region 2" evidence="5">
    <location>
        <begin position="23"/>
        <end position="85"/>
    </location>
</feature>
<keyword evidence="3" id="KW-0731">Sigma factor</keyword>
<dbReference type="Gene3D" id="1.10.10.10">
    <property type="entry name" value="Winged helix-like DNA-binding domain superfamily/Winged helix DNA-binding domain"/>
    <property type="match status" value="1"/>
</dbReference>
<dbReference type="InterPro" id="IPR013324">
    <property type="entry name" value="RNA_pol_sigma_r3/r4-like"/>
</dbReference>
<evidence type="ECO:0000313" key="8">
    <source>
        <dbReference type="Proteomes" id="UP001500339"/>
    </source>
</evidence>
<proteinExistence type="inferred from homology"/>
<gene>
    <name evidence="7" type="ORF">GCM10008905_07840</name>
</gene>
<evidence type="ECO:0000259" key="6">
    <source>
        <dbReference type="Pfam" id="PF08281"/>
    </source>
</evidence>
<comment type="similarity">
    <text evidence="1">Belongs to the sigma-70 factor family. ECF subfamily.</text>
</comment>
<dbReference type="Proteomes" id="UP001500339">
    <property type="component" value="Unassembled WGS sequence"/>
</dbReference>
<evidence type="ECO:0000256" key="2">
    <source>
        <dbReference type="ARBA" id="ARBA00023015"/>
    </source>
</evidence>
<dbReference type="PANTHER" id="PTHR43133">
    <property type="entry name" value="RNA POLYMERASE ECF-TYPE SIGMA FACTO"/>
    <property type="match status" value="1"/>
</dbReference>
<keyword evidence="8" id="KW-1185">Reference proteome</keyword>
<keyword evidence="4" id="KW-0804">Transcription</keyword>
<protein>
    <submittedName>
        <fullName evidence="7">Sigma-70 family RNA polymerase sigma factor</fullName>
    </submittedName>
</protein>
<dbReference type="Pfam" id="PF04542">
    <property type="entry name" value="Sigma70_r2"/>
    <property type="match status" value="1"/>
</dbReference>
<dbReference type="InterPro" id="IPR007627">
    <property type="entry name" value="RNA_pol_sigma70_r2"/>
</dbReference>
<dbReference type="NCBIfam" id="TIGR02937">
    <property type="entry name" value="sigma70-ECF"/>
    <property type="match status" value="1"/>
</dbReference>
<dbReference type="InterPro" id="IPR036388">
    <property type="entry name" value="WH-like_DNA-bd_sf"/>
</dbReference>
<dbReference type="InterPro" id="IPR039425">
    <property type="entry name" value="RNA_pol_sigma-70-like"/>
</dbReference>
<evidence type="ECO:0000259" key="5">
    <source>
        <dbReference type="Pfam" id="PF04542"/>
    </source>
</evidence>
<dbReference type="Gene3D" id="1.10.1740.10">
    <property type="match status" value="1"/>
</dbReference>
<accession>A0ABN1IRG7</accession>
<dbReference type="InterPro" id="IPR014284">
    <property type="entry name" value="RNA_pol_sigma-70_dom"/>
</dbReference>
<organism evidence="7 8">
    <name type="scientific">Clostridium malenominatum</name>
    <dbReference type="NCBI Taxonomy" id="1539"/>
    <lineage>
        <taxon>Bacteria</taxon>
        <taxon>Bacillati</taxon>
        <taxon>Bacillota</taxon>
        <taxon>Clostridia</taxon>
        <taxon>Eubacteriales</taxon>
        <taxon>Clostridiaceae</taxon>
        <taxon>Clostridium</taxon>
    </lineage>
</organism>
<evidence type="ECO:0000256" key="1">
    <source>
        <dbReference type="ARBA" id="ARBA00010641"/>
    </source>
</evidence>
<dbReference type="SUPFAM" id="SSF88946">
    <property type="entry name" value="Sigma2 domain of RNA polymerase sigma factors"/>
    <property type="match status" value="1"/>
</dbReference>
<evidence type="ECO:0000313" key="7">
    <source>
        <dbReference type="EMBL" id="GAA0719592.1"/>
    </source>
</evidence>
<dbReference type="InterPro" id="IPR013325">
    <property type="entry name" value="RNA_pol_sigma_r2"/>
</dbReference>
<reference evidence="7 8" key="1">
    <citation type="journal article" date="2019" name="Int. J. Syst. Evol. Microbiol.">
        <title>The Global Catalogue of Microorganisms (GCM) 10K type strain sequencing project: providing services to taxonomists for standard genome sequencing and annotation.</title>
        <authorList>
            <consortium name="The Broad Institute Genomics Platform"/>
            <consortium name="The Broad Institute Genome Sequencing Center for Infectious Disease"/>
            <person name="Wu L."/>
            <person name="Ma J."/>
        </authorList>
    </citation>
    <scope>NUCLEOTIDE SEQUENCE [LARGE SCALE GENOMIC DNA]</scope>
    <source>
        <strain evidence="7 8">JCM 1405</strain>
    </source>
</reference>
<feature type="domain" description="RNA polymerase sigma factor 70 region 4 type 2" evidence="6">
    <location>
        <begin position="108"/>
        <end position="160"/>
    </location>
</feature>
<dbReference type="InterPro" id="IPR013249">
    <property type="entry name" value="RNA_pol_sigma70_r4_t2"/>
</dbReference>
<comment type="caution">
    <text evidence="7">The sequence shown here is derived from an EMBL/GenBank/DDBJ whole genome shotgun (WGS) entry which is preliminary data.</text>
</comment>